<organism evidence="1 2">
    <name type="scientific">Labilithrix luteola</name>
    <dbReference type="NCBI Taxonomy" id="1391654"/>
    <lineage>
        <taxon>Bacteria</taxon>
        <taxon>Pseudomonadati</taxon>
        <taxon>Myxococcota</taxon>
        <taxon>Polyangia</taxon>
        <taxon>Polyangiales</taxon>
        <taxon>Labilitrichaceae</taxon>
        <taxon>Labilithrix</taxon>
    </lineage>
</organism>
<keyword evidence="2" id="KW-1185">Reference proteome</keyword>
<dbReference type="KEGG" id="llu:AKJ09_03751"/>
<evidence type="ECO:0000313" key="1">
    <source>
        <dbReference type="EMBL" id="AKU97087.1"/>
    </source>
</evidence>
<evidence type="ECO:0000313" key="2">
    <source>
        <dbReference type="Proteomes" id="UP000064967"/>
    </source>
</evidence>
<dbReference type="Proteomes" id="UP000064967">
    <property type="component" value="Chromosome"/>
</dbReference>
<dbReference type="EMBL" id="CP012333">
    <property type="protein sequence ID" value="AKU97087.1"/>
    <property type="molecule type" value="Genomic_DNA"/>
</dbReference>
<dbReference type="Pfam" id="PF14356">
    <property type="entry name" value="DUF4403"/>
    <property type="match status" value="1"/>
</dbReference>
<accession>A0A0K1PU90</accession>
<sequence length="399" mass="41245">MAPRSTLVVNVDLPLAGLGPTLETKVPRRVAEERDHDIGIAGRLEYTVDRGAFTVRAVNDSIVVEAPLVAHARACAKGSCYASCDPEAKATAVVPLKLGADYKLRTSSVRVDITKGCTVKVAGGFVRIDVTPQIRAGLAQETGRIQAAIDKELPNLKPEATRLWNELGKPRSLPLGSCVVLSPEEITQGPASAAGDLAHLRFGLLARPELRVRCGEAPRAPSLPPLKDDAALTATSDVNLGIVLPPDVAARALEGATLEMASRTQVTKASGDPATGIELDLLGEACGAAGITAGSASWHDTATVSLANVEPIGGDAERFAAANVDVASFVKSIEGIGIALPLAPDALATALPELARGLSDATVSVDARIDESKPATAGLRGSEIVAVVHLRGAMTMRAK</sequence>
<dbReference type="InterPro" id="IPR025515">
    <property type="entry name" value="DUF4403"/>
</dbReference>
<proteinExistence type="predicted"/>
<protein>
    <recommendedName>
        <fullName evidence="3">DUF4403 family protein</fullName>
    </recommendedName>
</protein>
<gene>
    <name evidence="1" type="ORF">AKJ09_03751</name>
</gene>
<reference evidence="1 2" key="1">
    <citation type="submission" date="2015-08" db="EMBL/GenBank/DDBJ databases">
        <authorList>
            <person name="Babu N.S."/>
            <person name="Beckwith C.J."/>
            <person name="Beseler K.G."/>
            <person name="Brison A."/>
            <person name="Carone J.V."/>
            <person name="Caskin T.P."/>
            <person name="Diamond M."/>
            <person name="Durham M.E."/>
            <person name="Foxe J.M."/>
            <person name="Go M."/>
            <person name="Henderson B.A."/>
            <person name="Jones I.B."/>
            <person name="McGettigan J.A."/>
            <person name="Micheletti S.J."/>
            <person name="Nasrallah M.E."/>
            <person name="Ortiz D."/>
            <person name="Piller C.R."/>
            <person name="Privatt S.R."/>
            <person name="Schneider S.L."/>
            <person name="Sharp S."/>
            <person name="Smith T.C."/>
            <person name="Stanton J.D."/>
            <person name="Ullery H.E."/>
            <person name="Wilson R.J."/>
            <person name="Serrano M.G."/>
            <person name="Buck G."/>
            <person name="Lee V."/>
            <person name="Wang Y."/>
            <person name="Carvalho R."/>
            <person name="Voegtly L."/>
            <person name="Shi R."/>
            <person name="Duckworth R."/>
            <person name="Johnson A."/>
            <person name="Loviza R."/>
            <person name="Walstead R."/>
            <person name="Shah Z."/>
            <person name="Kiflezghi M."/>
            <person name="Wade K."/>
            <person name="Ball S.L."/>
            <person name="Bradley K.W."/>
            <person name="Asai D.J."/>
            <person name="Bowman C.A."/>
            <person name="Russell D.A."/>
            <person name="Pope W.H."/>
            <person name="Jacobs-Sera D."/>
            <person name="Hendrix R.W."/>
            <person name="Hatfull G.F."/>
        </authorList>
    </citation>
    <scope>NUCLEOTIDE SEQUENCE [LARGE SCALE GENOMIC DNA]</scope>
    <source>
        <strain evidence="1 2">DSM 27648</strain>
    </source>
</reference>
<name>A0A0K1PU90_9BACT</name>
<evidence type="ECO:0008006" key="3">
    <source>
        <dbReference type="Google" id="ProtNLM"/>
    </source>
</evidence>
<dbReference type="AlphaFoldDB" id="A0A0K1PU90"/>